<dbReference type="OrthoDB" id="6435093at2759"/>
<name>A0A8X6PTA0_NEPPI</name>
<dbReference type="PANTHER" id="PTHR46599">
    <property type="entry name" value="PIGGYBAC TRANSPOSABLE ELEMENT-DERIVED PROTEIN 4"/>
    <property type="match status" value="1"/>
</dbReference>
<gene>
    <name evidence="1" type="ORF">NPIL_405811</name>
</gene>
<keyword evidence="2" id="KW-1185">Reference proteome</keyword>
<evidence type="ECO:0000313" key="1">
    <source>
        <dbReference type="EMBL" id="GFT88066.1"/>
    </source>
</evidence>
<comment type="caution">
    <text evidence="1">The sequence shown here is derived from an EMBL/GenBank/DDBJ whole genome shotgun (WGS) entry which is preliminary data.</text>
</comment>
<protein>
    <submittedName>
        <fullName evidence="1">Uncharacterized protein</fullName>
    </submittedName>
</protein>
<dbReference type="PANTHER" id="PTHR46599:SF6">
    <property type="entry name" value="DUAL SPECIFICITY PHOSPHATASE 26"/>
    <property type="match status" value="1"/>
</dbReference>
<dbReference type="EMBL" id="BMAW01120191">
    <property type="protein sequence ID" value="GFT88066.1"/>
    <property type="molecule type" value="Genomic_DNA"/>
</dbReference>
<reference evidence="1" key="1">
    <citation type="submission" date="2020-08" db="EMBL/GenBank/DDBJ databases">
        <title>Multicomponent nature underlies the extraordinary mechanical properties of spider dragline silk.</title>
        <authorList>
            <person name="Kono N."/>
            <person name="Nakamura H."/>
            <person name="Mori M."/>
            <person name="Yoshida Y."/>
            <person name="Ohtoshi R."/>
            <person name="Malay A.D."/>
            <person name="Moran D.A.P."/>
            <person name="Tomita M."/>
            <person name="Numata K."/>
            <person name="Arakawa K."/>
        </authorList>
    </citation>
    <scope>NUCLEOTIDE SEQUENCE</scope>
</reference>
<organism evidence="1 2">
    <name type="scientific">Nephila pilipes</name>
    <name type="common">Giant wood spider</name>
    <name type="synonym">Nephila maculata</name>
    <dbReference type="NCBI Taxonomy" id="299642"/>
    <lineage>
        <taxon>Eukaryota</taxon>
        <taxon>Metazoa</taxon>
        <taxon>Ecdysozoa</taxon>
        <taxon>Arthropoda</taxon>
        <taxon>Chelicerata</taxon>
        <taxon>Arachnida</taxon>
        <taxon>Araneae</taxon>
        <taxon>Araneomorphae</taxon>
        <taxon>Entelegynae</taxon>
        <taxon>Araneoidea</taxon>
        <taxon>Nephilidae</taxon>
        <taxon>Nephila</taxon>
    </lineage>
</organism>
<accession>A0A8X6PTA0</accession>
<proteinExistence type="predicted"/>
<sequence length="106" mass="11944">MHDNASIDSDTGKSSVILDYNKTKGGVDVVNKLRETNTVARRPLKLPMTIFYSFLNIANINSQIMLQMSSPDNSKIYALFFEKFSIITPKTTFTAEMFDSIIAEKI</sequence>
<dbReference type="Proteomes" id="UP000887013">
    <property type="component" value="Unassembled WGS sequence"/>
</dbReference>
<evidence type="ECO:0000313" key="2">
    <source>
        <dbReference type="Proteomes" id="UP000887013"/>
    </source>
</evidence>
<dbReference type="AlphaFoldDB" id="A0A8X6PTA0"/>